<comment type="similarity">
    <text evidence="3">Belongs to the methylenetetrahydrofolate reductase family.</text>
</comment>
<feature type="domain" description="MTHFR SAM-binding regulatory" evidence="10">
    <location>
        <begin position="333"/>
        <end position="610"/>
    </location>
</feature>
<evidence type="ECO:0000256" key="9">
    <source>
        <dbReference type="SAM" id="MobiDB-lite"/>
    </source>
</evidence>
<evidence type="ECO:0000256" key="1">
    <source>
        <dbReference type="ARBA" id="ARBA00001974"/>
    </source>
</evidence>
<dbReference type="UniPathway" id="UPA00193"/>
<comment type="pathway">
    <text evidence="2 8">One-carbon metabolism; tetrahydrofolate interconversion.</text>
</comment>
<evidence type="ECO:0000259" key="10">
    <source>
        <dbReference type="Pfam" id="PF21895"/>
    </source>
</evidence>
<dbReference type="NCBIfam" id="TIGR00677">
    <property type="entry name" value="fadh2_euk"/>
    <property type="match status" value="1"/>
</dbReference>
<comment type="cofactor">
    <cofactor evidence="1">
        <name>FAD</name>
        <dbReference type="ChEBI" id="CHEBI:57692"/>
    </cofactor>
</comment>
<organism evidence="11 12">
    <name type="scientific">Magnusiomyces paraingens</name>
    <dbReference type="NCBI Taxonomy" id="2606893"/>
    <lineage>
        <taxon>Eukaryota</taxon>
        <taxon>Fungi</taxon>
        <taxon>Dikarya</taxon>
        <taxon>Ascomycota</taxon>
        <taxon>Saccharomycotina</taxon>
        <taxon>Dipodascomycetes</taxon>
        <taxon>Dipodascales</taxon>
        <taxon>Dipodascaceae</taxon>
        <taxon>Magnusiomyces</taxon>
    </lineage>
</organism>
<dbReference type="Pfam" id="PF02219">
    <property type="entry name" value="MTHFR"/>
    <property type="match status" value="1"/>
</dbReference>
<dbReference type="Proteomes" id="UP000398389">
    <property type="component" value="Unassembled WGS sequence"/>
</dbReference>
<keyword evidence="12" id="KW-1185">Reference proteome</keyword>
<dbReference type="InterPro" id="IPR004621">
    <property type="entry name" value="Fadh2_euk"/>
</dbReference>
<evidence type="ECO:0000256" key="4">
    <source>
        <dbReference type="ARBA" id="ARBA00022630"/>
    </source>
</evidence>
<feature type="region of interest" description="Disordered" evidence="9">
    <location>
        <begin position="306"/>
        <end position="332"/>
    </location>
</feature>
<evidence type="ECO:0000256" key="8">
    <source>
        <dbReference type="RuleBase" id="RU004254"/>
    </source>
</evidence>
<proteinExistence type="inferred from homology"/>
<dbReference type="InterPro" id="IPR053806">
    <property type="entry name" value="MTHFR_C"/>
</dbReference>
<dbReference type="PANTHER" id="PTHR45754:SF3">
    <property type="entry name" value="METHYLENETETRAHYDROFOLATE REDUCTASE (NADPH)"/>
    <property type="match status" value="1"/>
</dbReference>
<keyword evidence="7" id="KW-0560">Oxidoreductase</keyword>
<evidence type="ECO:0000313" key="11">
    <source>
        <dbReference type="EMBL" id="VVT56594.1"/>
    </source>
</evidence>
<dbReference type="PANTHER" id="PTHR45754">
    <property type="entry name" value="METHYLENETETRAHYDROFOLATE REDUCTASE"/>
    <property type="match status" value="1"/>
</dbReference>
<dbReference type="Gene3D" id="3.20.20.220">
    <property type="match status" value="1"/>
</dbReference>
<dbReference type="GeneID" id="43583983"/>
<evidence type="ECO:0000256" key="2">
    <source>
        <dbReference type="ARBA" id="ARBA00004777"/>
    </source>
</evidence>
<evidence type="ECO:0000256" key="5">
    <source>
        <dbReference type="ARBA" id="ARBA00022827"/>
    </source>
</evidence>
<evidence type="ECO:0000313" key="12">
    <source>
        <dbReference type="Proteomes" id="UP000398389"/>
    </source>
</evidence>
<sequence length="617" mass="69000">MKISQKLAQAHSGSQASRPTYSFEYFVPKTTQGVQNLYDRMDRMYDLGPAFIDVTWNAGGSTESPSANNLTTEIVATAQGILGLETCMHLTCTGMPKETVEAALEQAYKAGCQNILALRGDKAEGKSDSDSDKDTFIYAKDLIRFIRNKYGDYFDICVAGYPEGHPEEPDPKVLIKYLKEKVDAGANFVITQMFYNVDTFLSWVQQCREAGINVPIIPGIMPISTYASFLRRANWCQVDIPKHFLEALEPIKGDDSEVREVGTQLVADMCRKMLANGITHLHFYTMNLERATIMILESLSLLEQSPAVTPQEERPTSSSSVSSSSSLKVNNPPLPWRQSLGLTRKEESVRPIFWKNRKHSYVARTQDWDEFPNGRWGDSRSPAYGELERYGGVMRHSSARAREIWGQPASYRELASTFVRYINGKTSSLPWSDSPISAEVDEIKPQLIDLNTRGILTINSQPSVNGVPSNHPVHGWGPAHGYVYQKAYLELLVPESLADKIIAQITQDPQITYYSVDNAGHLETNAPENGGPNAVTWGIYPGHEVIQPTIVEKISFLAWKDEAFKLAHEWARCCDKDSAAQKLLNEVADQWRLINIVHNDFQSSNKIFEALAGISAF</sequence>
<evidence type="ECO:0000256" key="7">
    <source>
        <dbReference type="ARBA" id="ARBA00023002"/>
    </source>
</evidence>
<dbReference type="CDD" id="cd00537">
    <property type="entry name" value="MTHFR"/>
    <property type="match status" value="1"/>
</dbReference>
<dbReference type="SUPFAM" id="SSF51730">
    <property type="entry name" value="FAD-linked oxidoreductase"/>
    <property type="match status" value="1"/>
</dbReference>
<dbReference type="GO" id="GO:0009086">
    <property type="term" value="P:methionine biosynthetic process"/>
    <property type="evidence" value="ECO:0007669"/>
    <property type="project" value="TreeGrafter"/>
</dbReference>
<accession>A0A5E8BYM2</accession>
<dbReference type="GO" id="GO:0071949">
    <property type="term" value="F:FAD binding"/>
    <property type="evidence" value="ECO:0007669"/>
    <property type="project" value="TreeGrafter"/>
</dbReference>
<dbReference type="RefSeq" id="XP_031855774.1">
    <property type="nucleotide sequence ID" value="XM_031999883.1"/>
</dbReference>
<dbReference type="InterPro" id="IPR003171">
    <property type="entry name" value="Mehydrof_redctse-like"/>
</dbReference>
<dbReference type="EMBL" id="CABVLU010000004">
    <property type="protein sequence ID" value="VVT56594.1"/>
    <property type="molecule type" value="Genomic_DNA"/>
</dbReference>
<name>A0A5E8BYM2_9ASCO</name>
<evidence type="ECO:0000256" key="3">
    <source>
        <dbReference type="ARBA" id="ARBA00006743"/>
    </source>
</evidence>
<feature type="compositionally biased region" description="Low complexity" evidence="9">
    <location>
        <begin position="317"/>
        <end position="326"/>
    </location>
</feature>
<dbReference type="GO" id="GO:0005829">
    <property type="term" value="C:cytosol"/>
    <property type="evidence" value="ECO:0007669"/>
    <property type="project" value="TreeGrafter"/>
</dbReference>
<dbReference type="Pfam" id="PF21895">
    <property type="entry name" value="MTHFR_C"/>
    <property type="match status" value="1"/>
</dbReference>
<keyword evidence="4" id="KW-0285">Flavoprotein</keyword>
<dbReference type="OrthoDB" id="16284at2759"/>
<keyword evidence="5" id="KW-0274">FAD</keyword>
<protein>
    <recommendedName>
        <fullName evidence="10">MTHFR SAM-binding regulatory domain-containing protein</fullName>
    </recommendedName>
</protein>
<dbReference type="AlphaFoldDB" id="A0A5E8BYM2"/>
<dbReference type="GO" id="GO:0004489">
    <property type="term" value="F:methylenetetrahydrofolate reductase [NAD(P)H] activity"/>
    <property type="evidence" value="ECO:0007669"/>
    <property type="project" value="InterPro"/>
</dbReference>
<dbReference type="FunFam" id="3.20.20.220:FF:000002">
    <property type="entry name" value="Methylenetetrahydrofolate reductase"/>
    <property type="match status" value="1"/>
</dbReference>
<evidence type="ECO:0000256" key="6">
    <source>
        <dbReference type="ARBA" id="ARBA00022857"/>
    </source>
</evidence>
<dbReference type="InterPro" id="IPR029041">
    <property type="entry name" value="FAD-linked_oxidoreductase-like"/>
</dbReference>
<reference evidence="11 12" key="1">
    <citation type="submission" date="2019-09" db="EMBL/GenBank/DDBJ databases">
        <authorList>
            <person name="Brejova B."/>
        </authorList>
    </citation>
    <scope>NUCLEOTIDE SEQUENCE [LARGE SCALE GENOMIC DNA]</scope>
</reference>
<dbReference type="GO" id="GO:0035999">
    <property type="term" value="P:tetrahydrofolate interconversion"/>
    <property type="evidence" value="ECO:0007669"/>
    <property type="project" value="UniProtKB-UniPathway"/>
</dbReference>
<gene>
    <name evidence="11" type="ORF">SAPINGB_P005168</name>
</gene>
<keyword evidence="6" id="KW-0521">NADP</keyword>